<evidence type="ECO:0000313" key="2">
    <source>
        <dbReference type="EMBL" id="KCZ86780.1"/>
    </source>
</evidence>
<reference evidence="2 3" key="1">
    <citation type="journal article" date="2014" name="Antonie Van Leeuwenhoek">
        <title>Hyphomonas beringensis sp. nov. and Hyphomonas chukchiensis sp. nov., isolated from surface seawater of the Bering Sea and Chukchi Sea.</title>
        <authorList>
            <person name="Li C."/>
            <person name="Lai Q."/>
            <person name="Li G."/>
            <person name="Dong C."/>
            <person name="Wang J."/>
            <person name="Liao Y."/>
            <person name="Shao Z."/>
        </authorList>
    </citation>
    <scope>NUCLEOTIDE SEQUENCE [LARGE SCALE GENOMIC DNA]</scope>
    <source>
        <strain evidence="2 3">VP2</strain>
    </source>
</reference>
<organism evidence="2 3">
    <name type="scientific">Hyphomonas jannaschiana VP2</name>
    <dbReference type="NCBI Taxonomy" id="1280952"/>
    <lineage>
        <taxon>Bacteria</taxon>
        <taxon>Pseudomonadati</taxon>
        <taxon>Pseudomonadota</taxon>
        <taxon>Alphaproteobacteria</taxon>
        <taxon>Hyphomonadales</taxon>
        <taxon>Hyphomonadaceae</taxon>
        <taxon>Hyphomonas</taxon>
    </lineage>
</organism>
<evidence type="ECO:0000259" key="1">
    <source>
        <dbReference type="Pfam" id="PF01323"/>
    </source>
</evidence>
<dbReference type="CDD" id="cd03024">
    <property type="entry name" value="DsbA_FrnE"/>
    <property type="match status" value="1"/>
</dbReference>
<gene>
    <name evidence="2" type="ORF">HJA_14304</name>
</gene>
<proteinExistence type="predicted"/>
<dbReference type="GO" id="GO:0016491">
    <property type="term" value="F:oxidoreductase activity"/>
    <property type="evidence" value="ECO:0007669"/>
    <property type="project" value="InterPro"/>
</dbReference>
<feature type="domain" description="DSBA-like thioredoxin" evidence="1">
    <location>
        <begin position="29"/>
        <end position="231"/>
    </location>
</feature>
<dbReference type="RefSeq" id="WP_241764375.1">
    <property type="nucleotide sequence ID" value="NZ_ARYJ01000011.1"/>
</dbReference>
<dbReference type="eggNOG" id="COG2761">
    <property type="taxonomic scope" value="Bacteria"/>
</dbReference>
<dbReference type="PANTHER" id="PTHR13887">
    <property type="entry name" value="GLUTATHIONE S-TRANSFERASE KAPPA"/>
    <property type="match status" value="1"/>
</dbReference>
<dbReference type="EMBL" id="ARYJ01000011">
    <property type="protein sequence ID" value="KCZ86780.1"/>
    <property type="molecule type" value="Genomic_DNA"/>
</dbReference>
<keyword evidence="3" id="KW-1185">Reference proteome</keyword>
<sequence length="243" mass="26996">MSSPTLRNRQTSRDATGAMAYGVAMPVVIEMVSDLVCPWCWLGKRRIEAAIAMVPDVEVQLLFRPYELDPSIPAEGVDYKDYMRKAFSSPEAKERSGAMRQALIDYGEAEGIPYRFDEITWRPNSLDAHRIVHWAQGQHKGAAAKEALFQAFFHDGRNIGDHGVLVDIARQIDLDPTIVADLLSTDADVVTVRAEEKYFRELGITGVPTYIANRQFAAQGAETPEKLARFIKHAAEHPPAATA</sequence>
<dbReference type="STRING" id="1280952.HJA_14304"/>
<dbReference type="InterPro" id="IPR036249">
    <property type="entry name" value="Thioredoxin-like_sf"/>
</dbReference>
<protein>
    <submittedName>
        <fullName evidence="2">Putative frnE protein</fullName>
    </submittedName>
</protein>
<dbReference type="InterPro" id="IPR001853">
    <property type="entry name" value="DSBA-like_thioredoxin_dom"/>
</dbReference>
<dbReference type="SUPFAM" id="SSF52833">
    <property type="entry name" value="Thioredoxin-like"/>
    <property type="match status" value="1"/>
</dbReference>
<dbReference type="PANTHER" id="PTHR13887:SF41">
    <property type="entry name" value="THIOREDOXIN SUPERFAMILY PROTEIN"/>
    <property type="match status" value="1"/>
</dbReference>
<comment type="caution">
    <text evidence="2">The sequence shown here is derived from an EMBL/GenBank/DDBJ whole genome shotgun (WGS) entry which is preliminary data.</text>
</comment>
<dbReference type="AlphaFoldDB" id="A0A059F858"/>
<dbReference type="Gene3D" id="3.40.30.10">
    <property type="entry name" value="Glutaredoxin"/>
    <property type="match status" value="1"/>
</dbReference>
<accession>A0A059F858</accession>
<dbReference type="Proteomes" id="UP000024816">
    <property type="component" value="Unassembled WGS sequence"/>
</dbReference>
<dbReference type="PATRIC" id="fig|1280952.3.peg.2861"/>
<evidence type="ECO:0000313" key="3">
    <source>
        <dbReference type="Proteomes" id="UP000024816"/>
    </source>
</evidence>
<name>A0A059F858_9PROT</name>
<dbReference type="Pfam" id="PF01323">
    <property type="entry name" value="DSBA"/>
    <property type="match status" value="1"/>
</dbReference>